<dbReference type="GO" id="GO:0005886">
    <property type="term" value="C:plasma membrane"/>
    <property type="evidence" value="ECO:0007669"/>
    <property type="project" value="UniProtKB-SubCell"/>
</dbReference>
<protein>
    <recommendedName>
        <fullName evidence="10">G-protein coupled receptors family 1 profile domain-containing protein</fullName>
    </recommendedName>
</protein>
<feature type="transmembrane region" description="Helical" evidence="9">
    <location>
        <begin position="228"/>
        <end position="250"/>
    </location>
</feature>
<dbReference type="Proteomes" id="UP000663845">
    <property type="component" value="Unassembled WGS sequence"/>
</dbReference>
<evidence type="ECO:0000256" key="3">
    <source>
        <dbReference type="ARBA" id="ARBA00022692"/>
    </source>
</evidence>
<dbReference type="EMBL" id="CAJNOG010000082">
    <property type="protein sequence ID" value="CAF0910391.1"/>
    <property type="molecule type" value="Genomic_DNA"/>
</dbReference>
<keyword evidence="5" id="KW-0297">G-protein coupled receptor</keyword>
<evidence type="ECO:0000256" key="1">
    <source>
        <dbReference type="ARBA" id="ARBA00004651"/>
    </source>
</evidence>
<dbReference type="GO" id="GO:0042277">
    <property type="term" value="F:peptide binding"/>
    <property type="evidence" value="ECO:0007669"/>
    <property type="project" value="TreeGrafter"/>
</dbReference>
<evidence type="ECO:0000256" key="4">
    <source>
        <dbReference type="ARBA" id="ARBA00022989"/>
    </source>
</evidence>
<accession>A0A814A8B4</accession>
<dbReference type="InterPro" id="IPR017452">
    <property type="entry name" value="GPCR_Rhodpsn_7TM"/>
</dbReference>
<evidence type="ECO:0000256" key="2">
    <source>
        <dbReference type="ARBA" id="ARBA00022475"/>
    </source>
</evidence>
<evidence type="ECO:0000256" key="6">
    <source>
        <dbReference type="ARBA" id="ARBA00023136"/>
    </source>
</evidence>
<dbReference type="PROSITE" id="PS50262">
    <property type="entry name" value="G_PROTEIN_RECEP_F1_2"/>
    <property type="match status" value="1"/>
</dbReference>
<dbReference type="GO" id="GO:0004930">
    <property type="term" value="F:G protein-coupled receptor activity"/>
    <property type="evidence" value="ECO:0007669"/>
    <property type="project" value="UniProtKB-KW"/>
</dbReference>
<evidence type="ECO:0000313" key="11">
    <source>
        <dbReference type="EMBL" id="CAF0910391.1"/>
    </source>
</evidence>
<feature type="transmembrane region" description="Helical" evidence="9">
    <location>
        <begin position="12"/>
        <end position="34"/>
    </location>
</feature>
<keyword evidence="8" id="KW-0807">Transducer</keyword>
<keyword evidence="6 9" id="KW-0472">Membrane</keyword>
<feature type="transmembrane region" description="Helical" evidence="9">
    <location>
        <begin position="187"/>
        <end position="208"/>
    </location>
</feature>
<evidence type="ECO:0000256" key="8">
    <source>
        <dbReference type="ARBA" id="ARBA00023224"/>
    </source>
</evidence>
<dbReference type="AlphaFoldDB" id="A0A814A8B4"/>
<evidence type="ECO:0000256" key="9">
    <source>
        <dbReference type="SAM" id="Phobius"/>
    </source>
</evidence>
<keyword evidence="3 9" id="KW-0812">Transmembrane</keyword>
<sequence length="288" mass="32923">MKRLRKNPSSIYLLASSIGNLALLNSSFLSRIFLPNFILDPSSTSLVWCKLRQYIGHFSSLGSLLCTAWAMMDQYLSTSSNARLRQFSTVQAARCLVSLTFFLSFLHSLPLIIYNQINISKTTNISSCSLSNSVIYRNYITYFVTPFLLGIIPTFIMIVFAALAYANIKYLHQRQMRTQVQQQLTQMVSAQAFFVLIGMIAYTTQTIYNLLTMSTPKNALRQPDENVALTITGVLSYTGYVFNFYIYMVVSPSLRKQFKQLIKKFLYYLTCHIIVTNRTAPVHIIYNN</sequence>
<proteinExistence type="predicted"/>
<feature type="transmembrane region" description="Helical" evidence="9">
    <location>
        <begin position="139"/>
        <end position="166"/>
    </location>
</feature>
<name>A0A814A8B4_9BILA</name>
<gene>
    <name evidence="11" type="ORF">JYZ213_LOCUS11047</name>
</gene>
<dbReference type="Pfam" id="PF00001">
    <property type="entry name" value="7tm_1"/>
    <property type="match status" value="1"/>
</dbReference>
<feature type="domain" description="G-protein coupled receptors family 1 profile" evidence="10">
    <location>
        <begin position="1"/>
        <end position="247"/>
    </location>
</feature>
<comment type="caution">
    <text evidence="11">The sequence shown here is derived from an EMBL/GenBank/DDBJ whole genome shotgun (WGS) entry which is preliminary data.</text>
</comment>
<feature type="transmembrane region" description="Helical" evidence="9">
    <location>
        <begin position="93"/>
        <end position="114"/>
    </location>
</feature>
<keyword evidence="4 9" id="KW-1133">Transmembrane helix</keyword>
<dbReference type="InterPro" id="IPR000276">
    <property type="entry name" value="GPCR_Rhodpsn"/>
</dbReference>
<evidence type="ECO:0000256" key="5">
    <source>
        <dbReference type="ARBA" id="ARBA00023040"/>
    </source>
</evidence>
<evidence type="ECO:0000313" key="12">
    <source>
        <dbReference type="Proteomes" id="UP000663845"/>
    </source>
</evidence>
<dbReference type="PANTHER" id="PTHR24229:SF40">
    <property type="entry name" value="ALLATOSTATIN C RECEPTOR 1-RELATED"/>
    <property type="match status" value="1"/>
</dbReference>
<feature type="transmembrane region" description="Helical" evidence="9">
    <location>
        <begin position="54"/>
        <end position="72"/>
    </location>
</feature>
<evidence type="ECO:0000259" key="10">
    <source>
        <dbReference type="PROSITE" id="PS50262"/>
    </source>
</evidence>
<comment type="subcellular location">
    <subcellularLocation>
        <location evidence="1">Cell membrane</location>
        <topology evidence="1">Multi-pass membrane protein</topology>
    </subcellularLocation>
</comment>
<dbReference type="GO" id="GO:0043005">
    <property type="term" value="C:neuron projection"/>
    <property type="evidence" value="ECO:0007669"/>
    <property type="project" value="TreeGrafter"/>
</dbReference>
<organism evidence="11 12">
    <name type="scientific">Adineta steineri</name>
    <dbReference type="NCBI Taxonomy" id="433720"/>
    <lineage>
        <taxon>Eukaryota</taxon>
        <taxon>Metazoa</taxon>
        <taxon>Spiralia</taxon>
        <taxon>Gnathifera</taxon>
        <taxon>Rotifera</taxon>
        <taxon>Eurotatoria</taxon>
        <taxon>Bdelloidea</taxon>
        <taxon>Adinetida</taxon>
        <taxon>Adinetidae</taxon>
        <taxon>Adineta</taxon>
    </lineage>
</organism>
<dbReference type="PANTHER" id="PTHR24229">
    <property type="entry name" value="NEUROPEPTIDES RECEPTOR"/>
    <property type="match status" value="1"/>
</dbReference>
<dbReference type="Gene3D" id="1.20.1070.10">
    <property type="entry name" value="Rhodopsin 7-helix transmembrane proteins"/>
    <property type="match status" value="1"/>
</dbReference>
<evidence type="ECO:0000256" key="7">
    <source>
        <dbReference type="ARBA" id="ARBA00023170"/>
    </source>
</evidence>
<dbReference type="SUPFAM" id="SSF81321">
    <property type="entry name" value="Family A G protein-coupled receptor-like"/>
    <property type="match status" value="1"/>
</dbReference>
<reference evidence="11" key="1">
    <citation type="submission" date="2021-02" db="EMBL/GenBank/DDBJ databases">
        <authorList>
            <person name="Nowell W R."/>
        </authorList>
    </citation>
    <scope>NUCLEOTIDE SEQUENCE</scope>
</reference>
<keyword evidence="2" id="KW-1003">Cell membrane</keyword>
<keyword evidence="7" id="KW-0675">Receptor</keyword>